<dbReference type="SUPFAM" id="SSF56300">
    <property type="entry name" value="Metallo-dependent phosphatases"/>
    <property type="match status" value="1"/>
</dbReference>
<gene>
    <name evidence="2" type="ORF">HLY00_1490</name>
</gene>
<dbReference type="Gene3D" id="3.60.21.10">
    <property type="match status" value="1"/>
</dbReference>
<reference evidence="2 3" key="1">
    <citation type="submission" date="2020-05" db="EMBL/GenBank/DDBJ databases">
        <title>Draft genome sequence of Mycobacterium hippocampi DL, isolated from European seabass, Dicentrarchus labrax, reared in fish farms.</title>
        <authorList>
            <person name="Stathopoulou P."/>
            <person name="Asimakis E."/>
            <person name="Tzokas K."/>
            <person name="Batargias C."/>
            <person name="Tsiamis G."/>
        </authorList>
    </citation>
    <scope>NUCLEOTIDE SEQUENCE [LARGE SCALE GENOMIC DNA]</scope>
    <source>
        <strain evidence="2 3">DL</strain>
    </source>
</reference>
<dbReference type="Pfam" id="PF00149">
    <property type="entry name" value="Metallophos"/>
    <property type="match status" value="1"/>
</dbReference>
<comment type="caution">
    <text evidence="2">The sequence shown here is derived from an EMBL/GenBank/DDBJ whole genome shotgun (WGS) entry which is preliminary data.</text>
</comment>
<evidence type="ECO:0000313" key="3">
    <source>
        <dbReference type="Proteomes" id="UP000570517"/>
    </source>
</evidence>
<dbReference type="EMBL" id="JABFYL010000023">
    <property type="protein sequence ID" value="NVN50322.1"/>
    <property type="molecule type" value="Genomic_DNA"/>
</dbReference>
<dbReference type="PANTHER" id="PTHR42850:SF7">
    <property type="entry name" value="BIS(5'-NUCLEOSYL)-TETRAPHOSPHATASE PRPE [ASYMMETRICAL]"/>
    <property type="match status" value="1"/>
</dbReference>
<feature type="domain" description="Calcineurin-like phosphoesterase" evidence="1">
    <location>
        <begin position="9"/>
        <end position="144"/>
    </location>
</feature>
<dbReference type="InterPro" id="IPR029052">
    <property type="entry name" value="Metallo-depent_PP-like"/>
</dbReference>
<dbReference type="InterPro" id="IPR050126">
    <property type="entry name" value="Ap4A_hydrolase"/>
</dbReference>
<sequence>MNANHGYDIIGDIHGCATPLEGLLTQLGYRPDGPNGAYRHPERTVIFVGDLIDRGDDQLRVLEVAKAMTDAGTAQIVMGNHEFNALAYATEWPVGSGRFLRKHSDKNTSQHRVFLERVSGAERQKYLDWFMTLPLWLDLGDLRIIHACWHTESMTIVKDALGGDRFSSVDQLVRASTKGDPLYEAVEILLKGPEVSLTEHGQPPYRDKDGHDRPRARVRWWNESASTLRDVALIEGNFTTADGSPYPPLPDIEVNAAARSYVYDGSVPVFFGHYWRSGEPSYLVDWTARAACLDFSAVKRGALTAYRWSGESEVRAENFVQLA</sequence>
<keyword evidence="3" id="KW-1185">Reference proteome</keyword>
<name>A0A850PJC0_9MYCO</name>
<evidence type="ECO:0000259" key="1">
    <source>
        <dbReference type="Pfam" id="PF00149"/>
    </source>
</evidence>
<dbReference type="PANTHER" id="PTHR42850">
    <property type="entry name" value="METALLOPHOSPHOESTERASE"/>
    <property type="match status" value="1"/>
</dbReference>
<dbReference type="InterPro" id="IPR004843">
    <property type="entry name" value="Calcineurin-like_PHP"/>
</dbReference>
<accession>A0A850PJC0</accession>
<protein>
    <recommendedName>
        <fullName evidence="1">Calcineurin-like phosphoesterase domain-containing protein</fullName>
    </recommendedName>
</protein>
<evidence type="ECO:0000313" key="2">
    <source>
        <dbReference type="EMBL" id="NVN50322.1"/>
    </source>
</evidence>
<dbReference type="AlphaFoldDB" id="A0A850PJC0"/>
<organism evidence="2 3">
    <name type="scientific">Mycolicibacterium hippocampi</name>
    <dbReference type="NCBI Taxonomy" id="659824"/>
    <lineage>
        <taxon>Bacteria</taxon>
        <taxon>Bacillati</taxon>
        <taxon>Actinomycetota</taxon>
        <taxon>Actinomycetes</taxon>
        <taxon>Mycobacteriales</taxon>
        <taxon>Mycobacteriaceae</taxon>
        <taxon>Mycolicibacterium</taxon>
    </lineage>
</organism>
<dbReference type="RefSeq" id="WP_218620665.1">
    <property type="nucleotide sequence ID" value="NZ_JABFYL010000023.1"/>
</dbReference>
<dbReference type="GO" id="GO:0005737">
    <property type="term" value="C:cytoplasm"/>
    <property type="evidence" value="ECO:0007669"/>
    <property type="project" value="TreeGrafter"/>
</dbReference>
<dbReference type="Proteomes" id="UP000570517">
    <property type="component" value="Unassembled WGS sequence"/>
</dbReference>
<proteinExistence type="predicted"/>
<dbReference type="GO" id="GO:0016791">
    <property type="term" value="F:phosphatase activity"/>
    <property type="evidence" value="ECO:0007669"/>
    <property type="project" value="TreeGrafter"/>
</dbReference>